<evidence type="ECO:0000313" key="3">
    <source>
        <dbReference type="Proteomes" id="UP001516400"/>
    </source>
</evidence>
<organism evidence="2 3">
    <name type="scientific">Cryptolaemus montrouzieri</name>
    <dbReference type="NCBI Taxonomy" id="559131"/>
    <lineage>
        <taxon>Eukaryota</taxon>
        <taxon>Metazoa</taxon>
        <taxon>Ecdysozoa</taxon>
        <taxon>Arthropoda</taxon>
        <taxon>Hexapoda</taxon>
        <taxon>Insecta</taxon>
        <taxon>Pterygota</taxon>
        <taxon>Neoptera</taxon>
        <taxon>Endopterygota</taxon>
        <taxon>Coleoptera</taxon>
        <taxon>Polyphaga</taxon>
        <taxon>Cucujiformia</taxon>
        <taxon>Coccinelloidea</taxon>
        <taxon>Coccinellidae</taxon>
        <taxon>Scymninae</taxon>
        <taxon>Scymnini</taxon>
        <taxon>Cryptolaemus</taxon>
    </lineage>
</organism>
<name>A0ABD2NIM6_9CUCU</name>
<keyword evidence="3" id="KW-1185">Reference proteome</keyword>
<dbReference type="Proteomes" id="UP001516400">
    <property type="component" value="Unassembled WGS sequence"/>
</dbReference>
<evidence type="ECO:0000313" key="2">
    <source>
        <dbReference type="EMBL" id="KAL3278598.1"/>
    </source>
</evidence>
<sequence>MDVTKAHDHADGIETAAKDRVKMTDRGDERHDAQFLSTRAETPSDSRAVAALTQEICFSTIGEGNSTSLKSFTTLGVDISGTPSSSTVNEEAKKSAETSATSRGSLHKFPAEFLTWELLHSFAQMTVIIN</sequence>
<proteinExistence type="predicted"/>
<protein>
    <submittedName>
        <fullName evidence="2">Uncharacterized protein</fullName>
    </submittedName>
</protein>
<feature type="compositionally biased region" description="Polar residues" evidence="1">
    <location>
        <begin position="35"/>
        <end position="45"/>
    </location>
</feature>
<gene>
    <name evidence="2" type="ORF">HHI36_016140</name>
</gene>
<feature type="compositionally biased region" description="Basic and acidic residues" evidence="1">
    <location>
        <begin position="1"/>
        <end position="33"/>
    </location>
</feature>
<dbReference type="AlphaFoldDB" id="A0ABD2NIM6"/>
<dbReference type="EMBL" id="JABFTP020000124">
    <property type="protein sequence ID" value="KAL3278598.1"/>
    <property type="molecule type" value="Genomic_DNA"/>
</dbReference>
<feature type="region of interest" description="Disordered" evidence="1">
    <location>
        <begin position="1"/>
        <end position="46"/>
    </location>
</feature>
<accession>A0ABD2NIM6</accession>
<evidence type="ECO:0000256" key="1">
    <source>
        <dbReference type="SAM" id="MobiDB-lite"/>
    </source>
</evidence>
<feature type="region of interest" description="Disordered" evidence="1">
    <location>
        <begin position="80"/>
        <end position="103"/>
    </location>
</feature>
<reference evidence="2 3" key="1">
    <citation type="journal article" date="2021" name="BMC Biol.">
        <title>Horizontally acquired antibacterial genes associated with adaptive radiation of ladybird beetles.</title>
        <authorList>
            <person name="Li H.S."/>
            <person name="Tang X.F."/>
            <person name="Huang Y.H."/>
            <person name="Xu Z.Y."/>
            <person name="Chen M.L."/>
            <person name="Du X.Y."/>
            <person name="Qiu B.Y."/>
            <person name="Chen P.T."/>
            <person name="Zhang W."/>
            <person name="Slipinski A."/>
            <person name="Escalona H.E."/>
            <person name="Waterhouse R.M."/>
            <person name="Zwick A."/>
            <person name="Pang H."/>
        </authorList>
    </citation>
    <scope>NUCLEOTIDE SEQUENCE [LARGE SCALE GENOMIC DNA]</scope>
    <source>
        <strain evidence="2">SYSU2018</strain>
    </source>
</reference>
<comment type="caution">
    <text evidence="2">The sequence shown here is derived from an EMBL/GenBank/DDBJ whole genome shotgun (WGS) entry which is preliminary data.</text>
</comment>